<proteinExistence type="predicted"/>
<gene>
    <name evidence="2" type="ORF">A3Q24_05370</name>
</gene>
<dbReference type="PANTHER" id="PTHR40396:SF1">
    <property type="entry name" value="ATPASE AAA-TYPE CORE DOMAIN-CONTAINING PROTEIN"/>
    <property type="match status" value="1"/>
</dbReference>
<dbReference type="SMART" id="SM00382">
    <property type="entry name" value="AAA"/>
    <property type="match status" value="1"/>
</dbReference>
<dbReference type="InterPro" id="IPR027417">
    <property type="entry name" value="P-loop_NTPase"/>
</dbReference>
<dbReference type="PANTHER" id="PTHR40396">
    <property type="entry name" value="ATPASE-LIKE PROTEIN"/>
    <property type="match status" value="1"/>
</dbReference>
<protein>
    <submittedName>
        <fullName evidence="2">Abortive infection protein</fullName>
    </submittedName>
</protein>
<accession>A0A267M8I6</accession>
<evidence type="ECO:0000313" key="2">
    <source>
        <dbReference type="EMBL" id="PAB55113.1"/>
    </source>
</evidence>
<dbReference type="EMBL" id="NIBD01000028">
    <property type="protein sequence ID" value="PAB55113.1"/>
    <property type="molecule type" value="Genomic_DNA"/>
</dbReference>
<dbReference type="InterPro" id="IPR003593">
    <property type="entry name" value="AAA+_ATPase"/>
</dbReference>
<dbReference type="SUPFAM" id="SSF52540">
    <property type="entry name" value="P-loop containing nucleoside triphosphate hydrolases"/>
    <property type="match status" value="1"/>
</dbReference>
<dbReference type="GO" id="GO:0005524">
    <property type="term" value="F:ATP binding"/>
    <property type="evidence" value="ECO:0007669"/>
    <property type="project" value="InterPro"/>
</dbReference>
<dbReference type="Pfam" id="PF13304">
    <property type="entry name" value="AAA_21"/>
    <property type="match status" value="1"/>
</dbReference>
<name>A0A267M8I6_LACJH</name>
<reference evidence="2 3" key="1">
    <citation type="submission" date="2017-05" db="EMBL/GenBank/DDBJ databases">
        <title>Lactobacillus johnsonii from commercial turkeys.</title>
        <authorList>
            <person name="Johnson T.J."/>
            <person name="Youmans B."/>
        </authorList>
    </citation>
    <scope>NUCLEOTIDE SEQUENCE [LARGE SCALE GENOMIC DNA]</scope>
    <source>
        <strain evidence="2 3">UMNLJ114</strain>
    </source>
</reference>
<evidence type="ECO:0000259" key="1">
    <source>
        <dbReference type="SMART" id="SM00382"/>
    </source>
</evidence>
<dbReference type="GO" id="GO:0016887">
    <property type="term" value="F:ATP hydrolysis activity"/>
    <property type="evidence" value="ECO:0007669"/>
    <property type="project" value="InterPro"/>
</dbReference>
<dbReference type="Proteomes" id="UP000216008">
    <property type="component" value="Unassembled WGS sequence"/>
</dbReference>
<sequence length="436" mass="50445">MLIEFTVKNYASFKDETTLSAETGSRLRKLKETNTFSYKNPALLKSLLLFGPNGSGKSQLINALSTMERLVTNPTRSVTDKLPYHPFLFNEESKKDDTFLKIKIELNNKIYDYSFSYNQERINYESLILIDDDEKKIIFSRNKDKVKTSNKILKESTPKLRDNSLFLYLAQSENHPESSTVYKWFAQDLILLGNGYSPMIPDEYLELMDNEYLKKEMISFLSFADFNISDIKVRETPNSFYEQIFKRISESLSGDSNIAFPKTRKELYTIHKTYNGDELVDYGELPLSRESVGTQRLFYIVLAMMLAQTNGNQKTIVIDEFDDSLHVELASALVKIFNSKENLNQFILTTHDVQLLDSDLRIDQIYLLDKNFRGISNLKSIFDFEDARNKGRRDISFAKRYLQGKFGAIPVIDVEGLLDVLQMIHEKYGDEDGKKK</sequence>
<dbReference type="InterPro" id="IPR003959">
    <property type="entry name" value="ATPase_AAA_core"/>
</dbReference>
<dbReference type="Gene3D" id="3.40.50.300">
    <property type="entry name" value="P-loop containing nucleotide triphosphate hydrolases"/>
    <property type="match status" value="1"/>
</dbReference>
<dbReference type="RefSeq" id="WP_095182799.1">
    <property type="nucleotide sequence ID" value="NZ_CP039261.1"/>
</dbReference>
<organism evidence="2 3">
    <name type="scientific">Lactobacillus johnsonii</name>
    <dbReference type="NCBI Taxonomy" id="33959"/>
    <lineage>
        <taxon>Bacteria</taxon>
        <taxon>Bacillati</taxon>
        <taxon>Bacillota</taxon>
        <taxon>Bacilli</taxon>
        <taxon>Lactobacillales</taxon>
        <taxon>Lactobacillaceae</taxon>
        <taxon>Lactobacillus</taxon>
    </lineage>
</organism>
<dbReference type="AlphaFoldDB" id="A0A267M8I6"/>
<feature type="domain" description="AAA+ ATPase" evidence="1">
    <location>
        <begin position="43"/>
        <end position="371"/>
    </location>
</feature>
<evidence type="ECO:0000313" key="3">
    <source>
        <dbReference type="Proteomes" id="UP000216008"/>
    </source>
</evidence>
<comment type="caution">
    <text evidence="2">The sequence shown here is derived from an EMBL/GenBank/DDBJ whole genome shotgun (WGS) entry which is preliminary data.</text>
</comment>